<feature type="signal peptide" evidence="2">
    <location>
        <begin position="1"/>
        <end position="23"/>
    </location>
</feature>
<name>A0A923S4Z3_9BURK</name>
<dbReference type="Proteomes" id="UP000596827">
    <property type="component" value="Unassembled WGS sequence"/>
</dbReference>
<sequence>MSTKFIKGALAAALAAVFGVALAQGNPPNANVTNPAVGAGQQSSQATPMGTTGTPAGGSTATRGSTTTGAGTSMGAGTTGSTPTASAGSDTGKTMKASGGKSKKKARKAKRDRG</sequence>
<proteinExistence type="predicted"/>
<evidence type="ECO:0000313" key="3">
    <source>
        <dbReference type="EMBL" id="MBC5767393.1"/>
    </source>
</evidence>
<organism evidence="3 4">
    <name type="scientific">Ramlibacter albus</name>
    <dbReference type="NCBI Taxonomy" id="2079448"/>
    <lineage>
        <taxon>Bacteria</taxon>
        <taxon>Pseudomonadati</taxon>
        <taxon>Pseudomonadota</taxon>
        <taxon>Betaproteobacteria</taxon>
        <taxon>Burkholderiales</taxon>
        <taxon>Comamonadaceae</taxon>
        <taxon>Ramlibacter</taxon>
    </lineage>
</organism>
<reference evidence="3" key="1">
    <citation type="submission" date="2020-08" db="EMBL/GenBank/DDBJ databases">
        <title>Ramlibacter sp. GTP1 16S ribosomal RNA gene genome sequencing and assembly.</title>
        <authorList>
            <person name="Kang M."/>
        </authorList>
    </citation>
    <scope>NUCLEOTIDE SEQUENCE</scope>
    <source>
        <strain evidence="3">GTP1</strain>
    </source>
</reference>
<evidence type="ECO:0000313" key="4">
    <source>
        <dbReference type="Proteomes" id="UP000596827"/>
    </source>
</evidence>
<feature type="compositionally biased region" description="Low complexity" evidence="1">
    <location>
        <begin position="79"/>
        <end position="100"/>
    </location>
</feature>
<feature type="chain" id="PRO_5037433569" evidence="2">
    <location>
        <begin position="24"/>
        <end position="114"/>
    </location>
</feature>
<protein>
    <submittedName>
        <fullName evidence="3">Proteophosphoglycan ppg4</fullName>
    </submittedName>
</protein>
<accession>A0A923S4Z3</accession>
<gene>
    <name evidence="3" type="ORF">H8R02_23205</name>
</gene>
<feature type="compositionally biased region" description="Low complexity" evidence="1">
    <location>
        <begin position="24"/>
        <end position="71"/>
    </location>
</feature>
<dbReference type="AlphaFoldDB" id="A0A923S4Z3"/>
<dbReference type="EMBL" id="JACORU010000010">
    <property type="protein sequence ID" value="MBC5767393.1"/>
    <property type="molecule type" value="Genomic_DNA"/>
</dbReference>
<evidence type="ECO:0000256" key="1">
    <source>
        <dbReference type="SAM" id="MobiDB-lite"/>
    </source>
</evidence>
<evidence type="ECO:0000256" key="2">
    <source>
        <dbReference type="SAM" id="SignalP"/>
    </source>
</evidence>
<feature type="compositionally biased region" description="Basic residues" evidence="1">
    <location>
        <begin position="101"/>
        <end position="114"/>
    </location>
</feature>
<comment type="caution">
    <text evidence="3">The sequence shown here is derived from an EMBL/GenBank/DDBJ whole genome shotgun (WGS) entry which is preliminary data.</text>
</comment>
<feature type="region of interest" description="Disordered" evidence="1">
    <location>
        <begin position="24"/>
        <end position="114"/>
    </location>
</feature>
<dbReference type="RefSeq" id="WP_187083879.1">
    <property type="nucleotide sequence ID" value="NZ_JACORU010000010.1"/>
</dbReference>
<keyword evidence="4" id="KW-1185">Reference proteome</keyword>
<keyword evidence="2" id="KW-0732">Signal</keyword>